<dbReference type="EMBL" id="BFAG01000006">
    <property type="protein sequence ID" value="GBF05829.1"/>
    <property type="molecule type" value="Genomic_DNA"/>
</dbReference>
<sequence>MTRPTIGRAVHYVLANGQHRAATVVNAWPQAHGEQAYIANLTVQLDQLNDLQSDRVEEGDLSSPNSRAGYARPALVPQGATARTPGTLAVGSAKNDEDAKAPGTWHWPERDE</sequence>
<name>A0A2I9CV85_9DEIO</name>
<dbReference type="Proteomes" id="UP000236569">
    <property type="component" value="Unassembled WGS sequence"/>
</dbReference>
<comment type="caution">
    <text evidence="2">The sequence shown here is derived from an EMBL/GenBank/DDBJ whole genome shotgun (WGS) entry which is preliminary data.</text>
</comment>
<accession>A0A2I9CV85</accession>
<evidence type="ECO:0000313" key="3">
    <source>
        <dbReference type="Proteomes" id="UP000236569"/>
    </source>
</evidence>
<reference evidence="3" key="1">
    <citation type="submission" date="2018-01" db="EMBL/GenBank/DDBJ databases">
        <title>Draft Genome Sequence of the Radioresistant Bacterium Deinococcus aerius TR0125, Isolated from the Higher Atmosphere above Japan.</title>
        <authorList>
            <person name="Satoh K."/>
            <person name="Arai H."/>
            <person name="Sanzen T."/>
            <person name="Kawaguchi Y."/>
            <person name="Hayashi H."/>
            <person name="Yokobori S."/>
            <person name="Yamagishi A."/>
            <person name="Oono Y."/>
            <person name="Narumi I."/>
        </authorList>
    </citation>
    <scope>NUCLEOTIDE SEQUENCE [LARGE SCALE GENOMIC DNA]</scope>
    <source>
        <strain evidence="3">TR0125</strain>
    </source>
</reference>
<evidence type="ECO:0000313" key="2">
    <source>
        <dbReference type="EMBL" id="GBF05829.1"/>
    </source>
</evidence>
<organism evidence="2 3">
    <name type="scientific">Deinococcus aerius</name>
    <dbReference type="NCBI Taxonomy" id="200253"/>
    <lineage>
        <taxon>Bacteria</taxon>
        <taxon>Thermotogati</taxon>
        <taxon>Deinococcota</taxon>
        <taxon>Deinococci</taxon>
        <taxon>Deinococcales</taxon>
        <taxon>Deinococcaceae</taxon>
        <taxon>Deinococcus</taxon>
    </lineage>
</organism>
<protein>
    <submittedName>
        <fullName evidence="2">Uncharacterized protein</fullName>
    </submittedName>
</protein>
<dbReference type="AlphaFoldDB" id="A0A2I9CV85"/>
<feature type="region of interest" description="Disordered" evidence="1">
    <location>
        <begin position="78"/>
        <end position="112"/>
    </location>
</feature>
<dbReference type="RefSeq" id="WP_103129247.1">
    <property type="nucleotide sequence ID" value="NZ_BFAG01000006.1"/>
</dbReference>
<dbReference type="OrthoDB" id="72152at2"/>
<proteinExistence type="predicted"/>
<evidence type="ECO:0000256" key="1">
    <source>
        <dbReference type="SAM" id="MobiDB-lite"/>
    </source>
</evidence>
<keyword evidence="3" id="KW-1185">Reference proteome</keyword>
<gene>
    <name evidence="2" type="ORF">DAERI_060089</name>
</gene>